<organism evidence="1 2">
    <name type="scientific">Thermanaerosceptrum fracticalcis</name>
    <dbReference type="NCBI Taxonomy" id="1712410"/>
    <lineage>
        <taxon>Bacteria</taxon>
        <taxon>Bacillati</taxon>
        <taxon>Bacillota</taxon>
        <taxon>Clostridia</taxon>
        <taxon>Eubacteriales</taxon>
        <taxon>Peptococcaceae</taxon>
        <taxon>Thermanaerosceptrum</taxon>
    </lineage>
</organism>
<gene>
    <name evidence="1" type="ORF">BR63_00005</name>
</gene>
<protein>
    <submittedName>
        <fullName evidence="1">Uncharacterized protein</fullName>
    </submittedName>
</protein>
<dbReference type="AlphaFoldDB" id="A0A7G6E815"/>
<accession>A0A7G6E815</accession>
<dbReference type="EMBL" id="CP045798">
    <property type="protein sequence ID" value="QNB48219.1"/>
    <property type="molecule type" value="Genomic_DNA"/>
</dbReference>
<dbReference type="KEGG" id="tfr:BR63_00005"/>
<proteinExistence type="predicted"/>
<evidence type="ECO:0000313" key="2">
    <source>
        <dbReference type="Proteomes" id="UP000515847"/>
    </source>
</evidence>
<evidence type="ECO:0000313" key="1">
    <source>
        <dbReference type="EMBL" id="QNB48219.1"/>
    </source>
</evidence>
<reference evidence="1 2" key="1">
    <citation type="journal article" date="2019" name="Front. Microbiol.">
        <title>Thermoanaerosceptrum fracticalcis gen. nov. sp. nov., a Novel Fumarate-Fermenting Microorganism From a Deep Fractured Carbonate Aquifer of the US Great Basin.</title>
        <authorList>
            <person name="Hamilton-Brehm S.D."/>
            <person name="Stewart L.E."/>
            <person name="Zavarin M."/>
            <person name="Caldwell M."/>
            <person name="Lawson P.A."/>
            <person name="Onstott T.C."/>
            <person name="Grzymski J."/>
            <person name="Neveux I."/>
            <person name="Lollar B.S."/>
            <person name="Russell C.E."/>
            <person name="Moser D.P."/>
        </authorList>
    </citation>
    <scope>NUCLEOTIDE SEQUENCE [LARGE SCALE GENOMIC DNA]</scope>
    <source>
        <strain evidence="1 2">DRI-13</strain>
    </source>
</reference>
<name>A0A7G6E815_THEFR</name>
<keyword evidence="2" id="KW-1185">Reference proteome</keyword>
<sequence length="351" mass="35027">MSIFVPLGGDLAGNLVAGLIGNNIVDAFAVADANSQTGKLLRHLIGPAFDEFKSLADMNAVAASATAMNAVVASATAMNAVVASATAMNAVVASATAMNAVAASATAMNAVAASATAMNAVAASATARNAIRNSSTAFNIVAGSNMAIGKFVAGEAGLNPADYADMNAVAASATAMNAVAASATAMNAVAASATAMNAVAASATAMNIALKSSTARNAMAASATARSAIISKLSTLNDTTKFSKTTTHVEYAGNGTNTYTAPANSLLNITQFYAYDVAAGDAGAAGTVTITAVNGNYQIMNRSDINASYSTTTTLNLNDISIGDFTVYRNLSGTYPGDVRHKVSFTIYTAI</sequence>
<dbReference type="RefSeq" id="WP_187142769.1">
    <property type="nucleotide sequence ID" value="NZ_CP045798.1"/>
</dbReference>
<dbReference type="Proteomes" id="UP000515847">
    <property type="component" value="Chromosome"/>
</dbReference>